<dbReference type="PANTHER" id="PTHR48219:SF2">
    <property type="entry name" value="VACUOLAR PROTEIN SORTING-ASSOCIATED PROTEIN 62"/>
    <property type="match status" value="1"/>
</dbReference>
<dbReference type="GeneID" id="68349639"/>
<dbReference type="OrthoDB" id="428159at2759"/>
<dbReference type="Proteomes" id="UP000824596">
    <property type="component" value="Unassembled WGS sequence"/>
</dbReference>
<dbReference type="PANTHER" id="PTHR48219">
    <property type="entry name" value="VACUOLAR PROTEIN SORTING-ASSOCIATED PROTEIN 62-RELATED"/>
    <property type="match status" value="1"/>
</dbReference>
<evidence type="ECO:0000313" key="2">
    <source>
        <dbReference type="Proteomes" id="UP000824596"/>
    </source>
</evidence>
<dbReference type="AlphaFoldDB" id="A0A9P8N3U7"/>
<dbReference type="RefSeq" id="XP_044725381.1">
    <property type="nucleotide sequence ID" value="XM_044858981.1"/>
</dbReference>
<sequence>MSISASEYSDLVITITSSYDAVLFDRGTGATRYAGFWNPKSQGLLRPLGSVGVESYDDINGNRRPYPDLGRAKEPVSFWRPVPPKGYISLGDIAHKGWNEPDVYRIWCLRDDLAVRGSHAPRRFWDTSKSKAKEMSVWEVQPILHSSRVTGQDSSSKIAFALGNFCNVEGYSPPDASLANVVVLPVESLINTK</sequence>
<organism evidence="1 2">
    <name type="scientific">Hirsutella rhossiliensis</name>
    <dbReference type="NCBI Taxonomy" id="111463"/>
    <lineage>
        <taxon>Eukaryota</taxon>
        <taxon>Fungi</taxon>
        <taxon>Dikarya</taxon>
        <taxon>Ascomycota</taxon>
        <taxon>Pezizomycotina</taxon>
        <taxon>Sordariomycetes</taxon>
        <taxon>Hypocreomycetidae</taxon>
        <taxon>Hypocreales</taxon>
        <taxon>Ophiocordycipitaceae</taxon>
        <taxon>Hirsutella</taxon>
    </lineage>
</organism>
<reference evidence="1" key="1">
    <citation type="submission" date="2021-09" db="EMBL/GenBank/DDBJ databases">
        <title>A high-quality genome of the endoparasitic fungus Hirsutella rhossiliensis with a comparison of Hirsutella genomes reveals transposable elements contributing to genome size variation.</title>
        <authorList>
            <person name="Lin R."/>
            <person name="Jiao Y."/>
            <person name="Sun X."/>
            <person name="Ling J."/>
            <person name="Xie B."/>
            <person name="Cheng X."/>
        </authorList>
    </citation>
    <scope>NUCLEOTIDE SEQUENCE</scope>
    <source>
        <strain evidence="1">HR02</strain>
    </source>
</reference>
<keyword evidence="2" id="KW-1185">Reference proteome</keyword>
<gene>
    <name evidence="1" type="ORF">HRG_00510</name>
</gene>
<protein>
    <submittedName>
        <fullName evidence="1">Vacuolar protein sorting-associated protein 62 domain-containing protein</fullName>
    </submittedName>
</protein>
<accession>A0A9P8N3U7</accession>
<comment type="caution">
    <text evidence="1">The sequence shown here is derived from an EMBL/GenBank/DDBJ whole genome shotgun (WGS) entry which is preliminary data.</text>
</comment>
<dbReference type="InterPro" id="IPR009291">
    <property type="entry name" value="Vps62"/>
</dbReference>
<dbReference type="EMBL" id="JAIZPD010000001">
    <property type="protein sequence ID" value="KAH0967868.1"/>
    <property type="molecule type" value="Genomic_DNA"/>
</dbReference>
<dbReference type="Pfam" id="PF06101">
    <property type="entry name" value="Vps62"/>
    <property type="match status" value="1"/>
</dbReference>
<evidence type="ECO:0000313" key="1">
    <source>
        <dbReference type="EMBL" id="KAH0967868.1"/>
    </source>
</evidence>
<name>A0A9P8N3U7_9HYPO</name>
<proteinExistence type="predicted"/>